<keyword evidence="2" id="KW-1185">Reference proteome</keyword>
<dbReference type="EMBL" id="JBHMEZ010000003">
    <property type="protein sequence ID" value="MFB9052335.1"/>
    <property type="molecule type" value="Genomic_DNA"/>
</dbReference>
<evidence type="ECO:0000313" key="1">
    <source>
        <dbReference type="EMBL" id="MFB9052335.1"/>
    </source>
</evidence>
<evidence type="ECO:0000313" key="2">
    <source>
        <dbReference type="Proteomes" id="UP001589605"/>
    </source>
</evidence>
<dbReference type="RefSeq" id="WP_382381523.1">
    <property type="nucleotide sequence ID" value="NZ_JBHMEZ010000003.1"/>
</dbReference>
<name>A0ABV5EYR6_9FLAO</name>
<organism evidence="1 2">
    <name type="scientific">Formosa undariae</name>
    <dbReference type="NCBI Taxonomy" id="1325436"/>
    <lineage>
        <taxon>Bacteria</taxon>
        <taxon>Pseudomonadati</taxon>
        <taxon>Bacteroidota</taxon>
        <taxon>Flavobacteriia</taxon>
        <taxon>Flavobacteriales</taxon>
        <taxon>Flavobacteriaceae</taxon>
        <taxon>Formosa</taxon>
    </lineage>
</organism>
<dbReference type="Proteomes" id="UP001589605">
    <property type="component" value="Unassembled WGS sequence"/>
</dbReference>
<sequence>MKVNSLHISGIYLGLFVLLQSCSSISYLNKNDLHHVNTMQENTFFISTSEDSIVLKKQYFEFTKNGRTQSSFTLNADKDTIQTTEKKMFFEKQTYPELPNYYCKTRWKTKQRERISCYSQKKYKQNEKIVHYSKTGNILKSIDNFKTFNTHYYNYKNNALQSIVIKNNTDTVLDSIVTKCLKLDINHNCIVQEQRHILTDSLKRIYRKINY</sequence>
<proteinExistence type="predicted"/>
<accession>A0ABV5EYR6</accession>
<dbReference type="PROSITE" id="PS51257">
    <property type="entry name" value="PROKAR_LIPOPROTEIN"/>
    <property type="match status" value="1"/>
</dbReference>
<gene>
    <name evidence="1" type="ORF">ACFFVB_04515</name>
</gene>
<reference evidence="1 2" key="1">
    <citation type="submission" date="2024-09" db="EMBL/GenBank/DDBJ databases">
        <authorList>
            <person name="Sun Q."/>
            <person name="Mori K."/>
        </authorList>
    </citation>
    <scope>NUCLEOTIDE SEQUENCE [LARGE SCALE GENOMIC DNA]</scope>
    <source>
        <strain evidence="1 2">CECT 8286</strain>
    </source>
</reference>
<evidence type="ECO:0008006" key="3">
    <source>
        <dbReference type="Google" id="ProtNLM"/>
    </source>
</evidence>
<protein>
    <recommendedName>
        <fullName evidence="3">Lipoprotein</fullName>
    </recommendedName>
</protein>
<comment type="caution">
    <text evidence="1">The sequence shown here is derived from an EMBL/GenBank/DDBJ whole genome shotgun (WGS) entry which is preliminary data.</text>
</comment>